<name>A0AA97BQ22_9CYAN</name>
<dbReference type="Pfam" id="PF18480">
    <property type="entry name" value="DUF5615"/>
    <property type="match status" value="1"/>
</dbReference>
<evidence type="ECO:0000313" key="2">
    <source>
        <dbReference type="EMBL" id="WOB43708.1"/>
    </source>
</evidence>
<dbReference type="EMBL" id="CP053540">
    <property type="protein sequence ID" value="WOB43708.1"/>
    <property type="molecule type" value="Genomic_DNA"/>
</dbReference>
<proteinExistence type="predicted"/>
<sequence>MKLLLDTCVWGGVKSGLESAGHDVVWLGEWEQDPGDEEILAIAHRSERILITLDKDFGELAIVKGAPHCGILRLVNLSGRQQTAVCLRVFELYRDELMTGAIVAAGLDRVRIRSFNET</sequence>
<gene>
    <name evidence="2" type="ORF">HNI00_11495</name>
</gene>
<dbReference type="SUPFAM" id="SSF88723">
    <property type="entry name" value="PIN domain-like"/>
    <property type="match status" value="1"/>
</dbReference>
<accession>A0AA97BQ22</accession>
<evidence type="ECO:0000259" key="1">
    <source>
        <dbReference type="Pfam" id="PF18480"/>
    </source>
</evidence>
<feature type="domain" description="DUF5615" evidence="1">
    <location>
        <begin position="1"/>
        <end position="103"/>
    </location>
</feature>
<dbReference type="AlphaFoldDB" id="A0AA97BQ22"/>
<dbReference type="InterPro" id="IPR041049">
    <property type="entry name" value="DUF5615"/>
</dbReference>
<organism evidence="2">
    <name type="scientific">Thermoleptolyngbya oregonensis NK1-22</name>
    <dbReference type="NCBI Taxonomy" id="2547457"/>
    <lineage>
        <taxon>Bacteria</taxon>
        <taxon>Bacillati</taxon>
        <taxon>Cyanobacteriota</taxon>
        <taxon>Cyanophyceae</taxon>
        <taxon>Oculatellales</taxon>
        <taxon>Oculatellaceae</taxon>
        <taxon>Thermoleptolyngbya</taxon>
    </lineage>
</organism>
<reference evidence="2" key="1">
    <citation type="submission" date="2020-05" db="EMBL/GenBank/DDBJ databases">
        <authorList>
            <person name="Zhu T."/>
            <person name="Keshari N."/>
            <person name="Lu X."/>
        </authorList>
    </citation>
    <scope>NUCLEOTIDE SEQUENCE</scope>
    <source>
        <strain evidence="2">NK1-22</strain>
    </source>
</reference>
<protein>
    <submittedName>
        <fullName evidence="2">DUF5615 family PIN-like protein</fullName>
    </submittedName>
</protein>
<dbReference type="KEGG" id="tog:HNI00_11495"/>
<dbReference type="RefSeq" id="WP_316786254.1">
    <property type="nucleotide sequence ID" value="NZ_CP053540.1"/>
</dbReference>
<dbReference type="InterPro" id="IPR029060">
    <property type="entry name" value="PIN-like_dom_sf"/>
</dbReference>